<evidence type="ECO:0000313" key="3">
    <source>
        <dbReference type="EMBL" id="KAK8840460.1"/>
    </source>
</evidence>
<dbReference type="InterPro" id="IPR009057">
    <property type="entry name" value="Homeodomain-like_sf"/>
</dbReference>
<protein>
    <recommendedName>
        <fullName evidence="1">Myb-like domain-containing protein</fullName>
    </recommendedName>
</protein>
<evidence type="ECO:0000313" key="2">
    <source>
        <dbReference type="EMBL" id="KAK8834581.1"/>
    </source>
</evidence>
<dbReference type="SUPFAM" id="SSF46689">
    <property type="entry name" value="Homeodomain-like"/>
    <property type="match status" value="1"/>
</dbReference>
<dbReference type="PROSITE" id="PS50090">
    <property type="entry name" value="MYB_LIKE"/>
    <property type="match status" value="1"/>
</dbReference>
<gene>
    <name evidence="2" type="ORF">M9Y10_027285</name>
    <name evidence="3" type="ORF">M9Y10_030665</name>
</gene>
<comment type="caution">
    <text evidence="2">The sequence shown here is derived from an EMBL/GenBank/DDBJ whole genome shotgun (WGS) entry which is preliminary data.</text>
</comment>
<name>A0ABR2GL59_9EUKA</name>
<proteinExistence type="predicted"/>
<sequence length="168" mass="20607">MIANDGLHLIDFLLNKKEEKKEEKEEEKEKDRMKRRYTLSDDENILEIVRKFESEKIEPNWEYIGATINRTGRQVKEHYDHIMSNVRVIWTVYEIQVALMIEFIYGRNFKLLIETIPNKSWYHICRKLNDAKYLLRNKEFSLRFKRERKTDEYLPYLDSQLIFQLLQI</sequence>
<keyword evidence="4" id="KW-1185">Reference proteome</keyword>
<reference evidence="2 4" key="1">
    <citation type="submission" date="2024-04" db="EMBL/GenBank/DDBJ databases">
        <title>Tritrichomonas musculus Genome.</title>
        <authorList>
            <person name="Alves-Ferreira E."/>
            <person name="Grigg M."/>
            <person name="Lorenzi H."/>
            <person name="Galac M."/>
        </authorList>
    </citation>
    <scope>NUCLEOTIDE SEQUENCE [LARGE SCALE GENOMIC DNA]</scope>
    <source>
        <strain evidence="2 4">EAF2021</strain>
    </source>
</reference>
<organism evidence="2 4">
    <name type="scientific">Tritrichomonas musculus</name>
    <dbReference type="NCBI Taxonomy" id="1915356"/>
    <lineage>
        <taxon>Eukaryota</taxon>
        <taxon>Metamonada</taxon>
        <taxon>Parabasalia</taxon>
        <taxon>Tritrichomonadida</taxon>
        <taxon>Tritrichomonadidae</taxon>
        <taxon>Tritrichomonas</taxon>
    </lineage>
</organism>
<feature type="domain" description="Myb-like" evidence="1">
    <location>
        <begin position="29"/>
        <end position="83"/>
    </location>
</feature>
<evidence type="ECO:0000313" key="4">
    <source>
        <dbReference type="Proteomes" id="UP001470230"/>
    </source>
</evidence>
<evidence type="ECO:0000259" key="1">
    <source>
        <dbReference type="PROSITE" id="PS50090"/>
    </source>
</evidence>
<accession>A0ABR2GL59</accession>
<dbReference type="Proteomes" id="UP001470230">
    <property type="component" value="Unassembled WGS sequence"/>
</dbReference>
<dbReference type="InterPro" id="IPR001005">
    <property type="entry name" value="SANT/Myb"/>
</dbReference>
<dbReference type="Gene3D" id="1.10.10.60">
    <property type="entry name" value="Homeodomain-like"/>
    <property type="match status" value="1"/>
</dbReference>
<dbReference type="EMBL" id="JAPFFF010000045">
    <property type="protein sequence ID" value="KAK8840460.1"/>
    <property type="molecule type" value="Genomic_DNA"/>
</dbReference>
<dbReference type="EMBL" id="JAPFFF010000364">
    <property type="protein sequence ID" value="KAK8834581.1"/>
    <property type="molecule type" value="Genomic_DNA"/>
</dbReference>